<proteinExistence type="predicted"/>
<protein>
    <submittedName>
        <fullName evidence="2">DUF4440 domain-containing protein</fullName>
    </submittedName>
</protein>
<comment type="caution">
    <text evidence="2">The sequence shown here is derived from an EMBL/GenBank/DDBJ whole genome shotgun (WGS) entry which is preliminary data.</text>
</comment>
<accession>A0A5M6DK07</accession>
<evidence type="ECO:0000313" key="3">
    <source>
        <dbReference type="Proteomes" id="UP000323426"/>
    </source>
</evidence>
<dbReference type="RefSeq" id="WP_150087814.1">
    <property type="nucleotide sequence ID" value="NZ_VWSF01000004.1"/>
</dbReference>
<gene>
    <name evidence="2" type="ORF">F0145_08140</name>
</gene>
<dbReference type="EMBL" id="VWSF01000004">
    <property type="protein sequence ID" value="KAA5547897.1"/>
    <property type="molecule type" value="Genomic_DNA"/>
</dbReference>
<organism evidence="2 3">
    <name type="scientific">Adhaeribacter rhizoryzae</name>
    <dbReference type="NCBI Taxonomy" id="2607907"/>
    <lineage>
        <taxon>Bacteria</taxon>
        <taxon>Pseudomonadati</taxon>
        <taxon>Bacteroidota</taxon>
        <taxon>Cytophagia</taxon>
        <taxon>Cytophagales</taxon>
        <taxon>Hymenobacteraceae</taxon>
        <taxon>Adhaeribacter</taxon>
    </lineage>
</organism>
<dbReference type="Gene3D" id="3.10.450.50">
    <property type="match status" value="1"/>
</dbReference>
<feature type="domain" description="DUF4440" evidence="1">
    <location>
        <begin position="38"/>
        <end position="144"/>
    </location>
</feature>
<dbReference type="SUPFAM" id="SSF54427">
    <property type="entry name" value="NTF2-like"/>
    <property type="match status" value="1"/>
</dbReference>
<dbReference type="Pfam" id="PF14534">
    <property type="entry name" value="DUF4440"/>
    <property type="match status" value="1"/>
</dbReference>
<sequence length="150" mass="16469">MNNKIPFILFLLGIFLWNCNSPEKQVAASTTVDPKILRALMDSSATAWNEGSLEGHLSIYDSAATFMGANGLVSIPEVKEKFQKKYFNGSKPVQHLAFDEIQIKPLGADFALLTGKFILSGGNQPERSGRFSLVLGKTKTGWKVLHDHSS</sequence>
<dbReference type="InterPro" id="IPR032710">
    <property type="entry name" value="NTF2-like_dom_sf"/>
</dbReference>
<dbReference type="AlphaFoldDB" id="A0A5M6DK07"/>
<keyword evidence="3" id="KW-1185">Reference proteome</keyword>
<evidence type="ECO:0000313" key="2">
    <source>
        <dbReference type="EMBL" id="KAA5547897.1"/>
    </source>
</evidence>
<dbReference type="InterPro" id="IPR027843">
    <property type="entry name" value="DUF4440"/>
</dbReference>
<dbReference type="Proteomes" id="UP000323426">
    <property type="component" value="Unassembled WGS sequence"/>
</dbReference>
<name>A0A5M6DK07_9BACT</name>
<evidence type="ECO:0000259" key="1">
    <source>
        <dbReference type="Pfam" id="PF14534"/>
    </source>
</evidence>
<reference evidence="2 3" key="1">
    <citation type="submission" date="2019-09" db="EMBL/GenBank/DDBJ databases">
        <title>Genome sequence and assembly of Adhaeribacter sp.</title>
        <authorList>
            <person name="Chhetri G."/>
        </authorList>
    </citation>
    <scope>NUCLEOTIDE SEQUENCE [LARGE SCALE GENOMIC DNA]</scope>
    <source>
        <strain evidence="2 3">DK36</strain>
    </source>
</reference>